<evidence type="ECO:0000313" key="3">
    <source>
        <dbReference type="Proteomes" id="UP000004995"/>
    </source>
</evidence>
<dbReference type="PANTHER" id="PTHR34835">
    <property type="entry name" value="OS07G0283600 PROTEIN-RELATED"/>
    <property type="match status" value="1"/>
</dbReference>
<dbReference type="EnsemblPlants" id="KQK94049">
    <property type="protein sequence ID" value="KQK94049"/>
    <property type="gene ID" value="SETIT_027445mg"/>
</dbReference>
<dbReference type="PANTHER" id="PTHR34835:SF77">
    <property type="entry name" value="OS08G0365200 PROTEIN"/>
    <property type="match status" value="1"/>
</dbReference>
<dbReference type="HOGENOM" id="CLU_055239_0_0_1"/>
<dbReference type="EMBL" id="AGNK02004748">
    <property type="status" value="NOT_ANNOTATED_CDS"/>
    <property type="molecule type" value="Genomic_DNA"/>
</dbReference>
<reference evidence="3" key="1">
    <citation type="journal article" date="2012" name="Nat. Biotechnol.">
        <title>Reference genome sequence of the model plant Setaria.</title>
        <authorList>
            <person name="Bennetzen J.L."/>
            <person name="Schmutz J."/>
            <person name="Wang H."/>
            <person name="Percifield R."/>
            <person name="Hawkins J."/>
            <person name="Pontaroli A.C."/>
            <person name="Estep M."/>
            <person name="Feng L."/>
            <person name="Vaughn J.N."/>
            <person name="Grimwood J."/>
            <person name="Jenkins J."/>
            <person name="Barry K."/>
            <person name="Lindquist E."/>
            <person name="Hellsten U."/>
            <person name="Deshpande S."/>
            <person name="Wang X."/>
            <person name="Wu X."/>
            <person name="Mitros T."/>
            <person name="Triplett J."/>
            <person name="Yang X."/>
            <person name="Ye C.Y."/>
            <person name="Mauro-Herrera M."/>
            <person name="Wang L."/>
            <person name="Li P."/>
            <person name="Sharma M."/>
            <person name="Sharma R."/>
            <person name="Ronald P.C."/>
            <person name="Panaud O."/>
            <person name="Kellogg E.A."/>
            <person name="Brutnell T.P."/>
            <person name="Doust A.N."/>
            <person name="Tuskan G.A."/>
            <person name="Rokhsar D."/>
            <person name="Devos K.M."/>
        </authorList>
    </citation>
    <scope>NUCLEOTIDE SEQUENCE [LARGE SCALE GENOMIC DNA]</scope>
    <source>
        <strain evidence="3">cv. Yugu1</strain>
    </source>
</reference>
<dbReference type="Gramene" id="KQK94049">
    <property type="protein sequence ID" value="KQK94049"/>
    <property type="gene ID" value="SETIT_027445mg"/>
</dbReference>
<evidence type="ECO:0000313" key="2">
    <source>
        <dbReference type="EnsemblPlants" id="KQK94049"/>
    </source>
</evidence>
<dbReference type="FunCoup" id="K3ZLI6">
    <property type="interactions" value="302"/>
</dbReference>
<keyword evidence="3" id="KW-1185">Reference proteome</keyword>
<evidence type="ECO:0008006" key="4">
    <source>
        <dbReference type="Google" id="ProtNLM"/>
    </source>
</evidence>
<keyword evidence="1" id="KW-0472">Membrane</keyword>
<dbReference type="eggNOG" id="KOG0778">
    <property type="taxonomic scope" value="Eukaryota"/>
</dbReference>
<keyword evidence="1" id="KW-1133">Transmembrane helix</keyword>
<dbReference type="InParanoid" id="K3ZLI6"/>
<feature type="transmembrane region" description="Helical" evidence="1">
    <location>
        <begin position="6"/>
        <end position="33"/>
    </location>
</feature>
<accession>K3ZLI6</accession>
<reference evidence="2" key="2">
    <citation type="submission" date="2018-08" db="UniProtKB">
        <authorList>
            <consortium name="EnsemblPlants"/>
        </authorList>
    </citation>
    <scope>IDENTIFICATION</scope>
    <source>
        <strain evidence="2">Yugu1</strain>
    </source>
</reference>
<sequence length="426" mass="48122">MYHSIIPFLSFTCCLFFILFFILFADTLFYLLLAVKVQLGKEEEHFKTRFSVHRICDLLPNLEDHQKQWINEAGFGALLTLAKFSLPVKLVKWMLKHMDPLLREFRYRNKVIVFNRDLVCKILGLQNGIIPLRLSGDSEDVKKLREVYKDGDRAKIAKCKEIVQSSKDRDSFVRAFSLLALGTIYTPGTGNYISLKYLHNLVDISEISTFDWAGHLLDELMNEVKKYHKFTPDRLDKDHQMGSCLIILAIAYMDHLDLPTDRGGHQLNYNLPRICNVSNTDFDFVLAVDKNRLSLGNTFGKLPFCDFSRTPYGAAPIVQEHPAPAVGIPAPAATEEVPDPATTEEIPAISSLDEWLHQLPSKQDVLQLADAISTTISAQIKDKVVAIWRRRHIEMLGKMADLANMTRNDGVEAGVSTSNVDAADPS</sequence>
<dbReference type="Proteomes" id="UP000004995">
    <property type="component" value="Unassembled WGS sequence"/>
</dbReference>
<protein>
    <recommendedName>
        <fullName evidence="4">DUF1985 domain-containing protein</fullName>
    </recommendedName>
</protein>
<organism evidence="2 3">
    <name type="scientific">Setaria italica</name>
    <name type="common">Foxtail millet</name>
    <name type="synonym">Panicum italicum</name>
    <dbReference type="NCBI Taxonomy" id="4555"/>
    <lineage>
        <taxon>Eukaryota</taxon>
        <taxon>Viridiplantae</taxon>
        <taxon>Streptophyta</taxon>
        <taxon>Embryophyta</taxon>
        <taxon>Tracheophyta</taxon>
        <taxon>Spermatophyta</taxon>
        <taxon>Magnoliopsida</taxon>
        <taxon>Liliopsida</taxon>
        <taxon>Poales</taxon>
        <taxon>Poaceae</taxon>
        <taxon>PACMAD clade</taxon>
        <taxon>Panicoideae</taxon>
        <taxon>Panicodae</taxon>
        <taxon>Paniceae</taxon>
        <taxon>Cenchrinae</taxon>
        <taxon>Setaria</taxon>
    </lineage>
</organism>
<keyword evidence="1" id="KW-0812">Transmembrane</keyword>
<proteinExistence type="predicted"/>
<dbReference type="OMA" id="GDANIPE"/>
<evidence type="ECO:0000256" key="1">
    <source>
        <dbReference type="SAM" id="Phobius"/>
    </source>
</evidence>
<name>K3ZLI6_SETIT</name>
<dbReference type="AlphaFoldDB" id="K3ZLI6"/>